<dbReference type="Pfam" id="PF01266">
    <property type="entry name" value="DAO"/>
    <property type="match status" value="1"/>
</dbReference>
<keyword evidence="13" id="KW-1185">Reference proteome</keyword>
<keyword evidence="6" id="KW-0784">Thiamine biosynthesis</keyword>
<evidence type="ECO:0000313" key="13">
    <source>
        <dbReference type="Proteomes" id="UP001596111"/>
    </source>
</evidence>
<evidence type="ECO:0000256" key="10">
    <source>
        <dbReference type="ARBA" id="ARBA00049547"/>
    </source>
</evidence>
<sequence>MRVTVIGAGVTGLVAALELAARGARVDIVERGTRLGAQACGWFAGGMLAPWCEQESAEPPVGRLGQRALDWWPRHFSETVCNGTLVVASARDHAELDHFGRRTERFERIGAERIAELEPDLAGRFRQALFFADEAHLDPRRAVAALAARLGDMGVCIHFGVDATTVPIDADQVLDCRGFAARDTLDDLRGVRGEMLLVRTRDIKLSRPVRLLHPRMQLYVIPRADGLFMIGGTMIESDHGGPVTARSAMELLNGAYALHPAFGEAEIVEMGVGIRPAFADNLPRLVRRGRTWHVNGLYRHGFLLAPAMAHQAAQALFGTSFGESSCRSS</sequence>
<evidence type="ECO:0000256" key="8">
    <source>
        <dbReference type="ARBA" id="ARBA00039101"/>
    </source>
</evidence>
<reference evidence="13" key="1">
    <citation type="journal article" date="2019" name="Int. J. Syst. Evol. Microbiol.">
        <title>The Global Catalogue of Microorganisms (GCM) 10K type strain sequencing project: providing services to taxonomists for standard genome sequencing and annotation.</title>
        <authorList>
            <consortium name="The Broad Institute Genomics Platform"/>
            <consortium name="The Broad Institute Genome Sequencing Center for Infectious Disease"/>
            <person name="Wu L."/>
            <person name="Ma J."/>
        </authorList>
    </citation>
    <scope>NUCLEOTIDE SEQUENCE [LARGE SCALE GENOMIC DNA]</scope>
    <source>
        <strain evidence="13">CGMCC 1.13587</strain>
    </source>
</reference>
<dbReference type="SUPFAM" id="SSF54373">
    <property type="entry name" value="FAD-linked reductases, C-terminal domain"/>
    <property type="match status" value="1"/>
</dbReference>
<accession>A0ABW0T1K2</accession>
<organism evidence="12 13">
    <name type="scientific">Rhodanobacter terrae</name>
    <dbReference type="NCBI Taxonomy" id="418647"/>
    <lineage>
        <taxon>Bacteria</taxon>
        <taxon>Pseudomonadati</taxon>
        <taxon>Pseudomonadota</taxon>
        <taxon>Gammaproteobacteria</taxon>
        <taxon>Lysobacterales</taxon>
        <taxon>Rhodanobacteraceae</taxon>
        <taxon>Rhodanobacter</taxon>
    </lineage>
</organism>
<evidence type="ECO:0000256" key="5">
    <source>
        <dbReference type="ARBA" id="ARBA00022827"/>
    </source>
</evidence>
<dbReference type="RefSeq" id="WP_377330042.1">
    <property type="nucleotide sequence ID" value="NZ_JBHSNG010000038.1"/>
</dbReference>
<dbReference type="InterPro" id="IPR023209">
    <property type="entry name" value="DAO"/>
</dbReference>
<dbReference type="NCBIfam" id="TIGR02352">
    <property type="entry name" value="thiamin_ThiO"/>
    <property type="match status" value="1"/>
</dbReference>
<dbReference type="PANTHER" id="PTHR11530">
    <property type="entry name" value="D-AMINO ACID OXIDASE"/>
    <property type="match status" value="1"/>
</dbReference>
<dbReference type="InterPro" id="IPR036188">
    <property type="entry name" value="FAD/NAD-bd_sf"/>
</dbReference>
<comment type="catalytic activity">
    <reaction evidence="10">
        <text>a D-alpha-amino acid + O2 + H2O = a 2-oxocarboxylate + H2O2 + NH4(+)</text>
        <dbReference type="Rhea" id="RHEA:21816"/>
        <dbReference type="ChEBI" id="CHEBI:15377"/>
        <dbReference type="ChEBI" id="CHEBI:15379"/>
        <dbReference type="ChEBI" id="CHEBI:16240"/>
        <dbReference type="ChEBI" id="CHEBI:28938"/>
        <dbReference type="ChEBI" id="CHEBI:35179"/>
        <dbReference type="ChEBI" id="CHEBI:59871"/>
        <dbReference type="EC" id="1.4.3.3"/>
    </reaction>
    <physiologicalReaction direction="left-to-right" evidence="10">
        <dbReference type="Rhea" id="RHEA:21817"/>
    </physiologicalReaction>
</comment>
<dbReference type="EC" id="1.4.3.3" evidence="8"/>
<dbReference type="Proteomes" id="UP001596111">
    <property type="component" value="Unassembled WGS sequence"/>
</dbReference>
<name>A0ABW0T1K2_9GAMM</name>
<comment type="pathway">
    <text evidence="2">Cofactor biosynthesis; thiamine diphosphate biosynthesis.</text>
</comment>
<dbReference type="InterPro" id="IPR012727">
    <property type="entry name" value="Gly_oxidase_ThiO"/>
</dbReference>
<evidence type="ECO:0000256" key="9">
    <source>
        <dbReference type="ARBA" id="ARBA00039751"/>
    </source>
</evidence>
<evidence type="ECO:0000256" key="7">
    <source>
        <dbReference type="ARBA" id="ARBA00023002"/>
    </source>
</evidence>
<evidence type="ECO:0000256" key="6">
    <source>
        <dbReference type="ARBA" id="ARBA00022977"/>
    </source>
</evidence>
<evidence type="ECO:0000313" key="12">
    <source>
        <dbReference type="EMBL" id="MFC5583219.1"/>
    </source>
</evidence>
<keyword evidence="7 12" id="KW-0560">Oxidoreductase</keyword>
<dbReference type="SUPFAM" id="SSF51971">
    <property type="entry name" value="Nucleotide-binding domain"/>
    <property type="match status" value="1"/>
</dbReference>
<evidence type="ECO:0000256" key="3">
    <source>
        <dbReference type="ARBA" id="ARBA00006730"/>
    </source>
</evidence>
<dbReference type="PANTHER" id="PTHR11530:SF11">
    <property type="entry name" value="D-ASPARTATE OXIDASE"/>
    <property type="match status" value="1"/>
</dbReference>
<comment type="cofactor">
    <cofactor evidence="1">
        <name>FAD</name>
        <dbReference type="ChEBI" id="CHEBI:57692"/>
    </cofactor>
</comment>
<gene>
    <name evidence="12" type="primary">thiO</name>
    <name evidence="12" type="ORF">ACFPPB_19070</name>
</gene>
<protein>
    <recommendedName>
        <fullName evidence="9">D-amino-acid oxidase</fullName>
        <ecNumber evidence="8">1.4.3.3</ecNumber>
    </recommendedName>
</protein>
<evidence type="ECO:0000256" key="1">
    <source>
        <dbReference type="ARBA" id="ARBA00001974"/>
    </source>
</evidence>
<dbReference type="Gene3D" id="3.30.9.10">
    <property type="entry name" value="D-Amino Acid Oxidase, subunit A, domain 2"/>
    <property type="match status" value="1"/>
</dbReference>
<dbReference type="EMBL" id="JBHSNG010000038">
    <property type="protein sequence ID" value="MFC5583219.1"/>
    <property type="molecule type" value="Genomic_DNA"/>
</dbReference>
<dbReference type="InterPro" id="IPR006076">
    <property type="entry name" value="FAD-dep_OxRdtase"/>
</dbReference>
<evidence type="ECO:0000256" key="2">
    <source>
        <dbReference type="ARBA" id="ARBA00004948"/>
    </source>
</evidence>
<feature type="domain" description="FAD dependent oxidoreductase" evidence="11">
    <location>
        <begin position="2"/>
        <end position="314"/>
    </location>
</feature>
<evidence type="ECO:0000259" key="11">
    <source>
        <dbReference type="Pfam" id="PF01266"/>
    </source>
</evidence>
<keyword evidence="4" id="KW-0285">Flavoprotein</keyword>
<evidence type="ECO:0000256" key="4">
    <source>
        <dbReference type="ARBA" id="ARBA00022630"/>
    </source>
</evidence>
<keyword evidence="5" id="KW-0274">FAD</keyword>
<dbReference type="Gene3D" id="3.50.50.60">
    <property type="entry name" value="FAD/NAD(P)-binding domain"/>
    <property type="match status" value="1"/>
</dbReference>
<proteinExistence type="inferred from homology"/>
<comment type="similarity">
    <text evidence="3">Belongs to the DAMOX/DASOX family.</text>
</comment>
<comment type="caution">
    <text evidence="12">The sequence shown here is derived from an EMBL/GenBank/DDBJ whole genome shotgun (WGS) entry which is preliminary data.</text>
</comment>
<dbReference type="GO" id="GO:0043799">
    <property type="term" value="F:glycine oxidase activity"/>
    <property type="evidence" value="ECO:0007669"/>
    <property type="project" value="UniProtKB-EC"/>
</dbReference>